<keyword evidence="2" id="KW-0067">ATP-binding</keyword>
<dbReference type="SUPFAM" id="SSF55729">
    <property type="entry name" value="Acyl-CoA N-acyltransferases (Nat)"/>
    <property type="match status" value="1"/>
</dbReference>
<evidence type="ECO:0000256" key="1">
    <source>
        <dbReference type="ARBA" id="ARBA00022741"/>
    </source>
</evidence>
<dbReference type="PANTHER" id="PTHR43272:SF33">
    <property type="entry name" value="AMP-BINDING DOMAIN-CONTAINING PROTEIN-RELATED"/>
    <property type="match status" value="1"/>
</dbReference>
<dbReference type="Gene3D" id="3.40.50.12780">
    <property type="entry name" value="N-terminal domain of ligase-like"/>
    <property type="match status" value="1"/>
</dbReference>
<keyword evidence="1" id="KW-0547">Nucleotide-binding</keyword>
<dbReference type="Gene3D" id="3.40.630.30">
    <property type="match status" value="1"/>
</dbReference>
<organism evidence="4 5">
    <name type="scientific">Candidatus Polarisedimenticola svalbardensis</name>
    <dbReference type="NCBI Taxonomy" id="2886004"/>
    <lineage>
        <taxon>Bacteria</taxon>
        <taxon>Pseudomonadati</taxon>
        <taxon>Acidobacteriota</taxon>
        <taxon>Candidatus Polarisedimenticolia</taxon>
        <taxon>Candidatus Polarisedimenticolales</taxon>
        <taxon>Candidatus Polarisedimenticolaceae</taxon>
        <taxon>Candidatus Polarisedimenticola</taxon>
    </lineage>
</organism>
<dbReference type="InterPro" id="IPR042099">
    <property type="entry name" value="ANL_N_sf"/>
</dbReference>
<sequence>MSDPISEEIMDGATSELTTALEIVLDRSPQDGAEILGRGLKLAAADPEAASSLDPAIISGLVNHRKVDELLTLLDITDLAPLVERCRARLETPGERPGPDLREQGWNLLDILRRSSLLRRLPREKTGFWADQILALVERSHFTVGPMFRQRVATYGSKVLFRVHGKGRVRTLHWRQVAMRVDAIARGLVALHPDHKPGPVAILSENRPEMALVDLACLTSGIFNVMIPANSTAADVAFILEHSGVETVVASDSRQLAKLAKAREPGGTLKHVVVMDPAIEGARDVLTLDMLSARGNRVPAAEILERSLSVSIDDLASTMYTSGTTGKPKGIQFTHRNIVFKRFARALALPEIGDEDVFVCYLPLFHTFGRFLEMLGSVFWGATYNFVLNPSVEALMRAMQRSLPTVFISVPKKWIQLHDAIMQLVDPMTAGDDEFKEAIRTVTGGRLRWGLSAAGHLNSDIFRFFQSQGVELMSGFGMTEATGGITMTGPGEYKDDSMGTPLPGIEIRLAADGELLIRGPYVMVGYLDPPEDEVKIDSEGWFPTGDLMEMDRDGYIRLVDRKKEIYKNIKGETIAPQRVENPFRDFESVGRVFLVGDHREYNTALIWPDPDYAARELSGLSRDEIKAQFRSVVISVNKFLAPFERIVDFAIIDRDLDPDKGELTPKGTPRRRTVETNFSDIIQRLYRRTVLHVGGQDIIVPNWLFQTLGLVAQDLVIRGNQISLPSSDRMLTVERVDDGRTRVGSCIYRHRPGPLEIGSLLTVPALWLGNGELVSFIDLELAQLERPGRIREGLSWEGYAGDLEARPGLGENLSQLLGRDEPALADLHTAAIAISTGTRQDGLAAIDFLNKVVVRQDSILAPPARLLLVRAAYCSHGAVRKRSFQVLAPAEKDSVFPKTLRTYITHADDVLDAETRESVCEGSLSPAKLKAFFAAATELCEADSIAPGSEDLTRRILRLLSDYGTFHPTSYSEIRAFLAREMMFAVSEDARNYAGEAFQHLVDGFRQWLGPPSRITVDPETGEEYRWGDVVAFDDSVPEDDRRRLLSALQTTPFLREAVFLFSKGVTIRLNDIPPGGVFIRLLGSNHGKSVYRATVQTRFKGSFDLAVNINHDLSQEEIQEEMFWLILCGESPQLPALAEEFGGYWKEQDLWSEEFIAGETLDRAMRRLSRRGGGAERLEKIWPFLAWTTLNAYVDFWNRTGARWEISDPEMPNVVASTHDYQTGARLVSVTRREKHQGLGPMLIRLMDKLILGAEEKYPRLKGLVDWSYILSSVLDVLGEAAGLAALRNLADRPVRPDLDEALPAFLTEMEEDGFTPLKVYFAIERYRRWAELSSEPTPEARARTLRELFETYGLSTVAREHPETRVRFFRKTVFESGGEQLTPGLRKLEADLRNRVVAPDDIADGIADLRGGHELSEDEDYFLARLSFPHLRPEDAASFVDADFGGRQLSEVVVKQEDREGNPFRIRHALNPREVGRLHRLFLGAKLDVRFRMEHQYLVALNQRTQVIGGIFYEVVEGEDTAHLEKIVVAEAYRRAGVADALMHELFNRLQAAGYRTVTTGFFRPEYFYAYGFTIEKRYAGLVKTLEPEKQETT</sequence>
<dbReference type="Pfam" id="PF00583">
    <property type="entry name" value="Acetyltransf_1"/>
    <property type="match status" value="1"/>
</dbReference>
<dbReference type="PANTHER" id="PTHR43272">
    <property type="entry name" value="LONG-CHAIN-FATTY-ACID--COA LIGASE"/>
    <property type="match status" value="1"/>
</dbReference>
<gene>
    <name evidence="4" type="ORF">IFK94_15025</name>
</gene>
<dbReference type="InterPro" id="IPR016181">
    <property type="entry name" value="Acyl_CoA_acyltransferase"/>
</dbReference>
<evidence type="ECO:0000259" key="3">
    <source>
        <dbReference type="PROSITE" id="PS51186"/>
    </source>
</evidence>
<protein>
    <submittedName>
        <fullName evidence="4">GNAT family N-acetyltransferase</fullName>
    </submittedName>
</protein>
<evidence type="ECO:0000313" key="5">
    <source>
        <dbReference type="Proteomes" id="UP000648239"/>
    </source>
</evidence>
<dbReference type="EMBL" id="JACXWD010000087">
    <property type="protein sequence ID" value="MBD3869432.1"/>
    <property type="molecule type" value="Genomic_DNA"/>
</dbReference>
<dbReference type="Proteomes" id="UP000648239">
    <property type="component" value="Unassembled WGS sequence"/>
</dbReference>
<accession>A0A8J7CDX7</accession>
<dbReference type="Pfam" id="PF23562">
    <property type="entry name" value="AMP-binding_C_3"/>
    <property type="match status" value="1"/>
</dbReference>
<reference evidence="4 5" key="1">
    <citation type="submission" date="2020-08" db="EMBL/GenBank/DDBJ databases">
        <title>Acidobacteriota in marine sediments use diverse sulfur dissimilation pathways.</title>
        <authorList>
            <person name="Wasmund K."/>
        </authorList>
    </citation>
    <scope>NUCLEOTIDE SEQUENCE [LARGE SCALE GENOMIC DNA]</scope>
    <source>
        <strain evidence="4">MAG AM4</strain>
    </source>
</reference>
<comment type="caution">
    <text evidence="4">The sequence shown here is derived from an EMBL/GenBank/DDBJ whole genome shotgun (WGS) entry which is preliminary data.</text>
</comment>
<evidence type="ECO:0000313" key="4">
    <source>
        <dbReference type="EMBL" id="MBD3869432.1"/>
    </source>
</evidence>
<dbReference type="InterPro" id="IPR000182">
    <property type="entry name" value="GNAT_dom"/>
</dbReference>
<dbReference type="PROSITE" id="PS51186">
    <property type="entry name" value="GNAT"/>
    <property type="match status" value="1"/>
</dbReference>
<dbReference type="InterPro" id="IPR000873">
    <property type="entry name" value="AMP-dep_synth/lig_dom"/>
</dbReference>
<dbReference type="GO" id="GO:0005524">
    <property type="term" value="F:ATP binding"/>
    <property type="evidence" value="ECO:0007669"/>
    <property type="project" value="UniProtKB-KW"/>
</dbReference>
<proteinExistence type="predicted"/>
<dbReference type="Pfam" id="PF00501">
    <property type="entry name" value="AMP-binding"/>
    <property type="match status" value="1"/>
</dbReference>
<dbReference type="GO" id="GO:0016747">
    <property type="term" value="F:acyltransferase activity, transferring groups other than amino-acyl groups"/>
    <property type="evidence" value="ECO:0007669"/>
    <property type="project" value="InterPro"/>
</dbReference>
<dbReference type="GO" id="GO:0016020">
    <property type="term" value="C:membrane"/>
    <property type="evidence" value="ECO:0007669"/>
    <property type="project" value="TreeGrafter"/>
</dbReference>
<name>A0A8J7CDX7_9BACT</name>
<evidence type="ECO:0000256" key="2">
    <source>
        <dbReference type="ARBA" id="ARBA00022840"/>
    </source>
</evidence>
<feature type="domain" description="N-acetyltransferase" evidence="3">
    <location>
        <begin position="1428"/>
        <end position="1595"/>
    </location>
</feature>
<dbReference type="CDD" id="cd04301">
    <property type="entry name" value="NAT_SF"/>
    <property type="match status" value="1"/>
</dbReference>
<dbReference type="GO" id="GO:0004467">
    <property type="term" value="F:long-chain fatty acid-CoA ligase activity"/>
    <property type="evidence" value="ECO:0007669"/>
    <property type="project" value="TreeGrafter"/>
</dbReference>
<dbReference type="SUPFAM" id="SSF56801">
    <property type="entry name" value="Acetyl-CoA synthetase-like"/>
    <property type="match status" value="1"/>
</dbReference>